<dbReference type="Proteomes" id="UP001165083">
    <property type="component" value="Unassembled WGS sequence"/>
</dbReference>
<accession>A0A9W6TJT8</accession>
<protein>
    <submittedName>
        <fullName evidence="2">Unnamed protein product</fullName>
    </submittedName>
</protein>
<evidence type="ECO:0000313" key="3">
    <source>
        <dbReference type="Proteomes" id="UP001165083"/>
    </source>
</evidence>
<gene>
    <name evidence="2" type="ORF">Plil01_000492300</name>
</gene>
<comment type="caution">
    <text evidence="2">The sequence shown here is derived from an EMBL/GenBank/DDBJ whole genome shotgun (WGS) entry which is preliminary data.</text>
</comment>
<evidence type="ECO:0000313" key="2">
    <source>
        <dbReference type="EMBL" id="GMF14747.1"/>
    </source>
</evidence>
<organism evidence="2 3">
    <name type="scientific">Phytophthora lilii</name>
    <dbReference type="NCBI Taxonomy" id="2077276"/>
    <lineage>
        <taxon>Eukaryota</taxon>
        <taxon>Sar</taxon>
        <taxon>Stramenopiles</taxon>
        <taxon>Oomycota</taxon>
        <taxon>Peronosporomycetes</taxon>
        <taxon>Peronosporales</taxon>
        <taxon>Peronosporaceae</taxon>
        <taxon>Phytophthora</taxon>
    </lineage>
</organism>
<sequence length="90" mass="9414">MRKLGMPDGVIQHKLMMDGVTLDILNMDPERPSPNATGAAPAMPAAPAAEPAQPPLPPGLPPPPPARPMAGLPPPPVKRYDDSDSDFDSD</sequence>
<feature type="compositionally biased region" description="Low complexity" evidence="1">
    <location>
        <begin position="34"/>
        <end position="51"/>
    </location>
</feature>
<name>A0A9W6TJT8_9STRA</name>
<feature type="region of interest" description="Disordered" evidence="1">
    <location>
        <begin position="25"/>
        <end position="90"/>
    </location>
</feature>
<reference evidence="2" key="1">
    <citation type="submission" date="2023-04" db="EMBL/GenBank/DDBJ databases">
        <title>Phytophthora lilii NBRC 32176.</title>
        <authorList>
            <person name="Ichikawa N."/>
            <person name="Sato H."/>
            <person name="Tonouchi N."/>
        </authorList>
    </citation>
    <scope>NUCLEOTIDE SEQUENCE</scope>
    <source>
        <strain evidence="2">NBRC 32176</strain>
    </source>
</reference>
<proteinExistence type="predicted"/>
<dbReference type="AlphaFoldDB" id="A0A9W6TJT8"/>
<evidence type="ECO:0000256" key="1">
    <source>
        <dbReference type="SAM" id="MobiDB-lite"/>
    </source>
</evidence>
<keyword evidence="3" id="KW-1185">Reference proteome</keyword>
<dbReference type="OrthoDB" id="268027at2759"/>
<feature type="compositionally biased region" description="Pro residues" evidence="1">
    <location>
        <begin position="52"/>
        <end position="77"/>
    </location>
</feature>
<dbReference type="EMBL" id="BSXW01000205">
    <property type="protein sequence ID" value="GMF14747.1"/>
    <property type="molecule type" value="Genomic_DNA"/>
</dbReference>